<protein>
    <recommendedName>
        <fullName evidence="2">Grh/CP2 DB domain-containing protein</fullName>
    </recommendedName>
</protein>
<dbReference type="InterPro" id="IPR007604">
    <property type="entry name" value="CP2"/>
</dbReference>
<keyword evidence="1" id="KW-0539">Nucleus</keyword>
<dbReference type="EMBL" id="OC939784">
    <property type="protein sequence ID" value="CAD7661764.1"/>
    <property type="molecule type" value="Genomic_DNA"/>
</dbReference>
<dbReference type="GO" id="GO:0000978">
    <property type="term" value="F:RNA polymerase II cis-regulatory region sequence-specific DNA binding"/>
    <property type="evidence" value="ECO:0007669"/>
    <property type="project" value="TreeGrafter"/>
</dbReference>
<dbReference type="PANTHER" id="PTHR11037:SF21">
    <property type="entry name" value="GEMINI, ISOFORM C"/>
    <property type="match status" value="1"/>
</dbReference>
<dbReference type="Pfam" id="PF04516">
    <property type="entry name" value="CP2"/>
    <property type="match status" value="1"/>
</dbReference>
<dbReference type="AlphaFoldDB" id="A0A7R9QYK8"/>
<sequence length="167" mass="19052">RVFQYILGAPTASGVKLGSMTMTYLNQGQPYEIRLKKISDIPSYDGKNLRTSMRLGFVEKRLQYRETEEMINWCKMHSKDRIIDVDFALSYGVFDVQINSTAINSIDFVWNPNREASIFVKLNCISTEFTSKRHGGERGTPLRLIIDTYAAVQNTRLDSAQCLVSIL</sequence>
<organism evidence="3">
    <name type="scientific">Oppiella nova</name>
    <dbReference type="NCBI Taxonomy" id="334625"/>
    <lineage>
        <taxon>Eukaryota</taxon>
        <taxon>Metazoa</taxon>
        <taxon>Ecdysozoa</taxon>
        <taxon>Arthropoda</taxon>
        <taxon>Chelicerata</taxon>
        <taxon>Arachnida</taxon>
        <taxon>Acari</taxon>
        <taxon>Acariformes</taxon>
        <taxon>Sarcoptiformes</taxon>
        <taxon>Oribatida</taxon>
        <taxon>Brachypylina</taxon>
        <taxon>Oppioidea</taxon>
        <taxon>Oppiidae</taxon>
        <taxon>Oppiella</taxon>
    </lineage>
</organism>
<accession>A0A7R9QYK8</accession>
<comment type="subcellular location">
    <subcellularLocation>
        <location evidence="1">Nucleus</location>
    </subcellularLocation>
</comment>
<feature type="non-terminal residue" evidence="3">
    <location>
        <position position="1"/>
    </location>
</feature>
<evidence type="ECO:0000313" key="4">
    <source>
        <dbReference type="Proteomes" id="UP000728032"/>
    </source>
</evidence>
<keyword evidence="4" id="KW-1185">Reference proteome</keyword>
<name>A0A7R9QYK8_9ACAR</name>
<evidence type="ECO:0000259" key="2">
    <source>
        <dbReference type="PROSITE" id="PS51968"/>
    </source>
</evidence>
<dbReference type="OrthoDB" id="6514357at2759"/>
<evidence type="ECO:0000313" key="3">
    <source>
        <dbReference type="EMBL" id="CAD7661764.1"/>
    </source>
</evidence>
<dbReference type="PROSITE" id="PS51968">
    <property type="entry name" value="GRH_CP2_DB"/>
    <property type="match status" value="1"/>
</dbReference>
<proteinExistence type="predicted"/>
<dbReference type="GO" id="GO:0005634">
    <property type="term" value="C:nucleus"/>
    <property type="evidence" value="ECO:0007669"/>
    <property type="project" value="UniProtKB-SubCell"/>
</dbReference>
<evidence type="ECO:0000256" key="1">
    <source>
        <dbReference type="PROSITE-ProRule" id="PRU01313"/>
    </source>
</evidence>
<reference evidence="3" key="1">
    <citation type="submission" date="2020-11" db="EMBL/GenBank/DDBJ databases">
        <authorList>
            <person name="Tran Van P."/>
        </authorList>
    </citation>
    <scope>NUCLEOTIDE SEQUENCE</scope>
</reference>
<dbReference type="GO" id="GO:0001228">
    <property type="term" value="F:DNA-binding transcription activator activity, RNA polymerase II-specific"/>
    <property type="evidence" value="ECO:0007669"/>
    <property type="project" value="TreeGrafter"/>
</dbReference>
<dbReference type="EMBL" id="CAJPVJ010024959">
    <property type="protein sequence ID" value="CAG2178900.1"/>
    <property type="molecule type" value="Genomic_DNA"/>
</dbReference>
<dbReference type="PANTHER" id="PTHR11037">
    <property type="entry name" value="TRANSCRIPTION FACTOR CP2"/>
    <property type="match status" value="1"/>
</dbReference>
<feature type="domain" description="Grh/CP2 DB" evidence="2">
    <location>
        <begin position="1"/>
        <end position="167"/>
    </location>
</feature>
<gene>
    <name evidence="3" type="ORF">ONB1V03_LOCUS18324</name>
</gene>
<dbReference type="Proteomes" id="UP000728032">
    <property type="component" value="Unassembled WGS sequence"/>
</dbReference>
<dbReference type="InterPro" id="IPR040167">
    <property type="entry name" value="TF_CP2-like"/>
</dbReference>
<keyword evidence="1" id="KW-0238">DNA-binding</keyword>